<sequence>MVWNSWVPKFQWKRGELSREGVAVDPEVEENEEARIQEEEVTSEAEMEVLVGDVMADHTEVVVALTGVVEVATEVEIEVMMIDVVADQHMMIEVLEDLMVMMIDAEDMTGILMLLVVMAVATKDKEAMTAEEVMKTDVGQLVHTIKEQLHQMVSTVAEIWHLNRVMVDPTDTALLPATVATPVATAPPMEIAQPPIRTLQLIHTEGLQPVVAIRIEVIEDTVGDLLRVMETHTLLHLAELPLQEVATIRHILLYHSKEGVEYEIWTSEEYRNSRYTDTGLVELSEIHQLITEN</sequence>
<evidence type="ECO:0000313" key="2">
    <source>
        <dbReference type="Proteomes" id="UP001652700"/>
    </source>
</evidence>
<organism evidence="1 2">
    <name type="scientific">Diabrotica virgifera virgifera</name>
    <name type="common">western corn rootworm</name>
    <dbReference type="NCBI Taxonomy" id="50390"/>
    <lineage>
        <taxon>Eukaryota</taxon>
        <taxon>Metazoa</taxon>
        <taxon>Ecdysozoa</taxon>
        <taxon>Arthropoda</taxon>
        <taxon>Hexapoda</taxon>
        <taxon>Insecta</taxon>
        <taxon>Pterygota</taxon>
        <taxon>Neoptera</taxon>
        <taxon>Endopterygota</taxon>
        <taxon>Coleoptera</taxon>
        <taxon>Polyphaga</taxon>
        <taxon>Cucujiformia</taxon>
        <taxon>Chrysomeloidea</taxon>
        <taxon>Chrysomelidae</taxon>
        <taxon>Galerucinae</taxon>
        <taxon>Diabroticina</taxon>
        <taxon>Diabroticites</taxon>
        <taxon>Diabrotica</taxon>
    </lineage>
</organism>
<accession>A0ABM5KHK7</accession>
<name>A0ABM5KHK7_DIAVI</name>
<evidence type="ECO:0000313" key="1">
    <source>
        <dbReference type="EnsemblMetazoa" id="XP_050509684.1"/>
    </source>
</evidence>
<reference evidence="1" key="1">
    <citation type="submission" date="2025-05" db="UniProtKB">
        <authorList>
            <consortium name="EnsemblMetazoa"/>
        </authorList>
    </citation>
    <scope>IDENTIFICATION</scope>
</reference>
<protein>
    <submittedName>
        <fullName evidence="1">Uncharacterized protein</fullName>
    </submittedName>
</protein>
<proteinExistence type="predicted"/>
<dbReference type="Proteomes" id="UP001652700">
    <property type="component" value="Unplaced"/>
</dbReference>
<dbReference type="RefSeq" id="XP_050509684.1">
    <property type="nucleotide sequence ID" value="XM_050653727.1"/>
</dbReference>
<dbReference type="GeneID" id="126886719"/>
<dbReference type="EnsemblMetazoa" id="XM_050653727.1">
    <property type="protein sequence ID" value="XP_050509684.1"/>
    <property type="gene ID" value="LOC126886719"/>
</dbReference>
<keyword evidence="2" id="KW-1185">Reference proteome</keyword>